<proteinExistence type="predicted"/>
<gene>
    <name evidence="2" type="ORF">WJX75_004704</name>
</gene>
<accession>A0ABR2YJH0</accession>
<keyword evidence="3" id="KW-1185">Reference proteome</keyword>
<evidence type="ECO:0000259" key="1">
    <source>
        <dbReference type="Pfam" id="PF09348"/>
    </source>
</evidence>
<evidence type="ECO:0000313" key="2">
    <source>
        <dbReference type="EMBL" id="KAK9906596.1"/>
    </source>
</evidence>
<evidence type="ECO:0000313" key="3">
    <source>
        <dbReference type="Proteomes" id="UP001491310"/>
    </source>
</evidence>
<organism evidence="2 3">
    <name type="scientific">Coccomyxa subellipsoidea</name>
    <dbReference type="NCBI Taxonomy" id="248742"/>
    <lineage>
        <taxon>Eukaryota</taxon>
        <taxon>Viridiplantae</taxon>
        <taxon>Chlorophyta</taxon>
        <taxon>core chlorophytes</taxon>
        <taxon>Trebouxiophyceae</taxon>
        <taxon>Trebouxiophyceae incertae sedis</taxon>
        <taxon>Coccomyxaceae</taxon>
        <taxon>Coccomyxa</taxon>
    </lineage>
</organism>
<dbReference type="InterPro" id="IPR018960">
    <property type="entry name" value="DUF1990"/>
</dbReference>
<reference evidence="2 3" key="1">
    <citation type="journal article" date="2024" name="Nat. Commun.">
        <title>Phylogenomics reveals the evolutionary origins of lichenization in chlorophyte algae.</title>
        <authorList>
            <person name="Puginier C."/>
            <person name="Libourel C."/>
            <person name="Otte J."/>
            <person name="Skaloud P."/>
            <person name="Haon M."/>
            <person name="Grisel S."/>
            <person name="Petersen M."/>
            <person name="Berrin J.G."/>
            <person name="Delaux P.M."/>
            <person name="Dal Grande F."/>
            <person name="Keller J."/>
        </authorList>
    </citation>
    <scope>NUCLEOTIDE SEQUENCE [LARGE SCALE GENOMIC DNA]</scope>
    <source>
        <strain evidence="2 3">SAG 216-7</strain>
    </source>
</reference>
<dbReference type="Pfam" id="PF09348">
    <property type="entry name" value="DUF1990"/>
    <property type="match status" value="1"/>
</dbReference>
<feature type="domain" description="DUF1990" evidence="1">
    <location>
        <begin position="48"/>
        <end position="212"/>
    </location>
</feature>
<protein>
    <recommendedName>
        <fullName evidence="1">DUF1990 domain-containing protein</fullName>
    </recommendedName>
</protein>
<dbReference type="PANTHER" id="PTHR34202">
    <property type="entry name" value="UPF0548 PROTEIN"/>
    <property type="match status" value="1"/>
</dbReference>
<comment type="caution">
    <text evidence="2">The sequence shown here is derived from an EMBL/GenBank/DDBJ whole genome shotgun (WGS) entry which is preliminary data.</text>
</comment>
<dbReference type="Proteomes" id="UP001491310">
    <property type="component" value="Unassembled WGS sequence"/>
</dbReference>
<dbReference type="PANTHER" id="PTHR34202:SF1">
    <property type="entry name" value="UPF0548 PROTEIN"/>
    <property type="match status" value="1"/>
</dbReference>
<name>A0ABR2YJH0_9CHLO</name>
<dbReference type="EMBL" id="JALJOT010000010">
    <property type="protein sequence ID" value="KAK9906596.1"/>
    <property type="molecule type" value="Genomic_DNA"/>
</dbReference>
<sequence length="220" mass="25017">MLMRLGIGGITINRPETRTVDRAIEKAKPVDANHKFTGITEFTSGQSLKGWNTDYDRVQIGKGKQAYRKAKDFVREWQHMGLGWADTNRPAVKVGEHVIVMAQVLGLLWMCNPLRIVYVREEKGLLPATASLKARQQPACSKRGLRFDFGQTTLEGHSLAGEERFSVQWCKEDDSVWYEIYAISRPATLLALASYPLTRYYQGRFRRESMAAVRLATESF</sequence>